<keyword evidence="6" id="KW-1185">Reference proteome</keyword>
<evidence type="ECO:0000313" key="5">
    <source>
        <dbReference type="EMBL" id="CEJ91280.1"/>
    </source>
</evidence>
<reference evidence="5 6" key="1">
    <citation type="journal article" date="2015" name="Genome Announc.">
        <title>Draft Genome Sequence and Gene Annotation of the Entomopathogenic Fungus Verticillium hemipterigenum.</title>
        <authorList>
            <person name="Horn F."/>
            <person name="Habel A."/>
            <person name="Scharf D.H."/>
            <person name="Dworschak J."/>
            <person name="Brakhage A.A."/>
            <person name="Guthke R."/>
            <person name="Hertweck C."/>
            <person name="Linde J."/>
        </authorList>
    </citation>
    <scope>NUCLEOTIDE SEQUENCE [LARGE SCALE GENOMIC DNA]</scope>
</reference>
<evidence type="ECO:0000256" key="1">
    <source>
        <dbReference type="SAM" id="MobiDB-lite"/>
    </source>
</evidence>
<feature type="domain" description="SLS1 N-terminal" evidence="3">
    <location>
        <begin position="195"/>
        <end position="295"/>
    </location>
</feature>
<protein>
    <submittedName>
        <fullName evidence="5">Uncharacterized protein</fullName>
    </submittedName>
</protein>
<accession>A0A0A1TKH6</accession>
<organism evidence="5 6">
    <name type="scientific">[Torrubiella] hemipterigena</name>
    <dbReference type="NCBI Taxonomy" id="1531966"/>
    <lineage>
        <taxon>Eukaryota</taxon>
        <taxon>Fungi</taxon>
        <taxon>Dikarya</taxon>
        <taxon>Ascomycota</taxon>
        <taxon>Pezizomycotina</taxon>
        <taxon>Sordariomycetes</taxon>
        <taxon>Hypocreomycetidae</taxon>
        <taxon>Hypocreales</taxon>
        <taxon>Clavicipitaceae</taxon>
        <taxon>Clavicipitaceae incertae sedis</taxon>
        <taxon>'Torrubiella' clade</taxon>
    </lineage>
</organism>
<evidence type="ECO:0000313" key="6">
    <source>
        <dbReference type="Proteomes" id="UP000039046"/>
    </source>
</evidence>
<dbReference type="OrthoDB" id="5392646at2759"/>
<feature type="region of interest" description="Disordered" evidence="1">
    <location>
        <begin position="800"/>
        <end position="868"/>
    </location>
</feature>
<dbReference type="AlphaFoldDB" id="A0A0A1TKH6"/>
<dbReference type="InterPro" id="IPR048400">
    <property type="entry name" value="SLS1_N"/>
</dbReference>
<dbReference type="GO" id="GO:0005743">
    <property type="term" value="C:mitochondrial inner membrane"/>
    <property type="evidence" value="ECO:0007669"/>
    <property type="project" value="InterPro"/>
</dbReference>
<dbReference type="HOGENOM" id="CLU_011385_1_0_1"/>
<evidence type="ECO:0000259" key="3">
    <source>
        <dbReference type="Pfam" id="PF20776"/>
    </source>
</evidence>
<feature type="compositionally biased region" description="Polar residues" evidence="1">
    <location>
        <begin position="97"/>
        <end position="106"/>
    </location>
</feature>
<dbReference type="Proteomes" id="UP000039046">
    <property type="component" value="Unassembled WGS sequence"/>
</dbReference>
<dbReference type="Pfam" id="PF14611">
    <property type="entry name" value="KH_SLS1_1"/>
    <property type="match status" value="1"/>
</dbReference>
<dbReference type="InterPro" id="IPR048401">
    <property type="entry name" value="SLS1_C"/>
</dbReference>
<feature type="compositionally biased region" description="Polar residues" evidence="1">
    <location>
        <begin position="68"/>
        <end position="81"/>
    </location>
</feature>
<feature type="compositionally biased region" description="Low complexity" evidence="1">
    <location>
        <begin position="84"/>
        <end position="96"/>
    </location>
</feature>
<dbReference type="EMBL" id="CDHN01000003">
    <property type="protein sequence ID" value="CEJ91280.1"/>
    <property type="molecule type" value="Genomic_DNA"/>
</dbReference>
<feature type="compositionally biased region" description="Basic and acidic residues" evidence="1">
    <location>
        <begin position="850"/>
        <end position="862"/>
    </location>
</feature>
<feature type="region of interest" description="Disordered" evidence="1">
    <location>
        <begin position="154"/>
        <end position="181"/>
    </location>
</feature>
<evidence type="ECO:0000259" key="2">
    <source>
        <dbReference type="Pfam" id="PF14611"/>
    </source>
</evidence>
<dbReference type="Pfam" id="PF20778">
    <property type="entry name" value="SLS1_C"/>
    <property type="match status" value="1"/>
</dbReference>
<dbReference type="InterPro" id="IPR032741">
    <property type="entry name" value="Sls1_KH-1"/>
</dbReference>
<dbReference type="STRING" id="1531966.A0A0A1TKH6"/>
<proteinExistence type="predicted"/>
<feature type="domain" description="SLS1 first KH" evidence="2">
    <location>
        <begin position="303"/>
        <end position="373"/>
    </location>
</feature>
<sequence>MFSKSLASARICLQCRLSLAPARAQRWTARGRCASLPLRKYSDNRRLLTKEQAEALILGKPATEKSHTTNSEATATQTPETVDSETASPTTSPTEEQQTALDSDASTEPLEDSIPSIDEPSKSSTRKRRENPLLRHQALGVDSLGQPVEALVINNPNQLRPQRKSTRISEDENSTPFISSKWSDWVPNPNITPQEELDEICANIEELRPTQSTVIPHKEFMEISEALVNGFSKDQITTYAVRNTADNDNVNDESVFSWVASQAPWRPESELLPAKMKPKQYSVVHMMRSVWNLEIEEEVSGLGTTTLSVQPQYFALLTRYNPQVLESIRAELRDGMNNEQIAIHSKAAQINILSKKLTASVVLSRLDEFFSRVRSKRISVKKNPKLGSLLQEISRVTNTIVEGIPGSSNYAVYWVADSLFHTPEELAREDKADVVWRLLSTESAEPEYKSRQIIWPTSGVRSGFHMPYHRDKRCMSWKDKTQAWSRFVTQRSKGDLPEAQTRIKIPTLPSSPQSQANGIKTTLSASFGQILYQSDALKSFDQNVNRVLAAASPHPAALSNVGLGEDESSTLPLSTAIVLNFSCNPCYTGHPGRMPEIRLRLPIGQDTDLSAFVFPPTSSLTATLALSEHDMLLPGSSVDVRINQVKHLALDVNQPALQEFVAQSAFNLLEGRLHTPARTTFDLPYAWFGDSSKTDGSVVQRVPYVFMGLEIDQSVQAPFEGHTLRYSSVEAGHHGGQRQQLTLLLGSPDNNVLVDETTNHADFLRVAHRVAAGKFFSWETGHQLMLSRLQEELVLDLEDEDDFSERSDAGEQLPPTAQDNLTETQTDDQFASEAAHETALTTDSSAVVNDEAKDNLEEKGNDDIGGTL</sequence>
<feature type="region of interest" description="Disordered" evidence="1">
    <location>
        <begin position="58"/>
        <end position="141"/>
    </location>
</feature>
<gene>
    <name evidence="5" type="ORF">VHEMI07002</name>
</gene>
<dbReference type="Pfam" id="PF20776">
    <property type="entry name" value="SLS1_N"/>
    <property type="match status" value="1"/>
</dbReference>
<evidence type="ECO:0000259" key="4">
    <source>
        <dbReference type="Pfam" id="PF20778"/>
    </source>
</evidence>
<name>A0A0A1TKH6_9HYPO</name>
<feature type="domain" description="SLS1 C-terminal" evidence="4">
    <location>
        <begin position="473"/>
        <end position="767"/>
    </location>
</feature>
<feature type="compositionally biased region" description="Polar residues" evidence="1">
    <location>
        <begin position="815"/>
        <end position="829"/>
    </location>
</feature>